<dbReference type="InParanoid" id="F6HIP5"/>
<dbReference type="STRING" id="29760.F6HIP5"/>
<keyword evidence="2" id="KW-1185">Reference proteome</keyword>
<name>F6HIP5_VITVI</name>
<proteinExistence type="predicted"/>
<protein>
    <submittedName>
        <fullName evidence="1">Uncharacterized protein</fullName>
    </submittedName>
</protein>
<gene>
    <name evidence="1" type="ordered locus">VIT_10s0042g00350</name>
</gene>
<dbReference type="AlphaFoldDB" id="F6HIP5"/>
<reference evidence="2" key="1">
    <citation type="journal article" date="2007" name="Nature">
        <title>The grapevine genome sequence suggests ancestral hexaploidization in major angiosperm phyla.</title>
        <authorList>
            <consortium name="The French-Italian Public Consortium for Grapevine Genome Characterization."/>
            <person name="Jaillon O."/>
            <person name="Aury J.-M."/>
            <person name="Noel B."/>
            <person name="Policriti A."/>
            <person name="Clepet C."/>
            <person name="Casagrande A."/>
            <person name="Choisne N."/>
            <person name="Aubourg S."/>
            <person name="Vitulo N."/>
            <person name="Jubin C."/>
            <person name="Vezzi A."/>
            <person name="Legeai F."/>
            <person name="Hugueney P."/>
            <person name="Dasilva C."/>
            <person name="Horner D."/>
            <person name="Mica E."/>
            <person name="Jublot D."/>
            <person name="Poulain J."/>
            <person name="Bruyere C."/>
            <person name="Billault A."/>
            <person name="Segurens B."/>
            <person name="Gouyvenoux M."/>
            <person name="Ugarte E."/>
            <person name="Cattonaro F."/>
            <person name="Anthouard V."/>
            <person name="Vico V."/>
            <person name="Del Fabbro C."/>
            <person name="Alaux M."/>
            <person name="Di Gaspero G."/>
            <person name="Dumas V."/>
            <person name="Felice N."/>
            <person name="Paillard S."/>
            <person name="Juman I."/>
            <person name="Moroldo M."/>
            <person name="Scalabrin S."/>
            <person name="Canaguier A."/>
            <person name="Le Clainche I."/>
            <person name="Malacrida G."/>
            <person name="Durand E."/>
            <person name="Pesole G."/>
            <person name="Laucou V."/>
            <person name="Chatelet P."/>
            <person name="Merdinoglu D."/>
            <person name="Delledonne M."/>
            <person name="Pezzotti M."/>
            <person name="Lecharny A."/>
            <person name="Scarpelli C."/>
            <person name="Artiguenave F."/>
            <person name="Pe M.E."/>
            <person name="Valle G."/>
            <person name="Morgante M."/>
            <person name="Caboche M."/>
            <person name="Adam-Blondon A.-F."/>
            <person name="Weissenbach J."/>
            <person name="Quetier F."/>
            <person name="Wincker P."/>
        </authorList>
    </citation>
    <scope>NUCLEOTIDE SEQUENCE [LARGE SCALE GENOMIC DNA]</scope>
    <source>
        <strain evidence="2">cv. Pinot noir / PN40024</strain>
    </source>
</reference>
<organism evidence="1 2">
    <name type="scientific">Vitis vinifera</name>
    <name type="common">Grape</name>
    <dbReference type="NCBI Taxonomy" id="29760"/>
    <lineage>
        <taxon>Eukaryota</taxon>
        <taxon>Viridiplantae</taxon>
        <taxon>Streptophyta</taxon>
        <taxon>Embryophyta</taxon>
        <taxon>Tracheophyta</taxon>
        <taxon>Spermatophyta</taxon>
        <taxon>Magnoliopsida</taxon>
        <taxon>eudicotyledons</taxon>
        <taxon>Gunneridae</taxon>
        <taxon>Pentapetalae</taxon>
        <taxon>rosids</taxon>
        <taxon>Vitales</taxon>
        <taxon>Vitaceae</taxon>
        <taxon>Viteae</taxon>
        <taxon>Vitis</taxon>
    </lineage>
</organism>
<sequence>MLCLFVKIVGKRILKETNFIIHVCSTSLLRRCID</sequence>
<accession>F6HIP5</accession>
<dbReference type="Proteomes" id="UP000009183">
    <property type="component" value="Chromosome 10"/>
</dbReference>
<dbReference type="HOGENOM" id="CLU_3378021_0_0_1"/>
<dbReference type="EMBL" id="FN595766">
    <property type="protein sequence ID" value="CCB52091.1"/>
    <property type="molecule type" value="Genomic_DNA"/>
</dbReference>
<evidence type="ECO:0000313" key="2">
    <source>
        <dbReference type="Proteomes" id="UP000009183"/>
    </source>
</evidence>
<dbReference type="PaxDb" id="29760-VIT_10s0042g00350.t01"/>
<evidence type="ECO:0000313" key="1">
    <source>
        <dbReference type="EMBL" id="CCB52091.1"/>
    </source>
</evidence>